<dbReference type="Pfam" id="PF21810">
    <property type="entry name" value="DUF6880"/>
    <property type="match status" value="1"/>
</dbReference>
<gene>
    <name evidence="2" type="ORF">GR316_08880</name>
</gene>
<protein>
    <submittedName>
        <fullName evidence="2">Uncharacterized protein</fullName>
    </submittedName>
</protein>
<dbReference type="AlphaFoldDB" id="A0A8J8SLD5"/>
<dbReference type="Proteomes" id="UP000679284">
    <property type="component" value="Chromosome"/>
</dbReference>
<feature type="compositionally biased region" description="Basic and acidic residues" evidence="1">
    <location>
        <begin position="36"/>
        <end position="47"/>
    </location>
</feature>
<evidence type="ECO:0000256" key="1">
    <source>
        <dbReference type="SAM" id="MobiDB-lite"/>
    </source>
</evidence>
<evidence type="ECO:0000313" key="2">
    <source>
        <dbReference type="EMBL" id="QUS36372.1"/>
    </source>
</evidence>
<dbReference type="KEGG" id="fap:GR316_08880"/>
<accession>A0A8J8SLD5</accession>
<feature type="region of interest" description="Disordered" evidence="1">
    <location>
        <begin position="36"/>
        <end position="57"/>
    </location>
</feature>
<dbReference type="InterPro" id="IPR049245">
    <property type="entry name" value="DUF6880"/>
</dbReference>
<evidence type="ECO:0000313" key="3">
    <source>
        <dbReference type="Proteomes" id="UP000679284"/>
    </source>
</evidence>
<dbReference type="EMBL" id="CP047289">
    <property type="protein sequence ID" value="QUS36372.1"/>
    <property type="molecule type" value="Genomic_DNA"/>
</dbReference>
<keyword evidence="3" id="KW-1185">Reference proteome</keyword>
<organism evidence="2 3">
    <name type="scientific">Falsirhodobacter algicola</name>
    <dbReference type="NCBI Taxonomy" id="2692330"/>
    <lineage>
        <taxon>Bacteria</taxon>
        <taxon>Pseudomonadati</taxon>
        <taxon>Pseudomonadota</taxon>
        <taxon>Alphaproteobacteria</taxon>
        <taxon>Rhodobacterales</taxon>
        <taxon>Paracoccaceae</taxon>
        <taxon>Falsirhodobacter</taxon>
    </lineage>
</organism>
<reference evidence="2" key="1">
    <citation type="submission" date="2020-01" db="EMBL/GenBank/DDBJ databases">
        <authorList>
            <person name="Yang Y."/>
            <person name="Kwon Y.M."/>
        </authorList>
    </citation>
    <scope>NUCLEOTIDE SEQUENCE</scope>
    <source>
        <strain evidence="2">PG104</strain>
    </source>
</reference>
<proteinExistence type="predicted"/>
<name>A0A8J8SLD5_9RHOB</name>
<sequence>MDLLIALEAEKRPHMQDTLGISTKLLEAGRLPDALDWSRRPDSRENAEPEEGLSPERVSLQATTLDAMGNRSEAQALRWRCFEARLSADILREHLKSLPDFEDIEAEERAHAIALAHANPNVALEPFLDWPRHDLAAQVIETHRETWNGSDWHILPKIAAIMEHEHSVAATILYRALLDDILARARSKAYAHGAKYLAKLTLLSTDADAGHPSTMDDHATYLTGLKQAHARKTAFWTLVGSGTERRPASFNARRPKWVSYDH</sequence>